<dbReference type="Proteomes" id="UP001303324">
    <property type="component" value="Chromosome"/>
</dbReference>
<dbReference type="CDD" id="cd02440">
    <property type="entry name" value="AdoMet_MTases"/>
    <property type="match status" value="1"/>
</dbReference>
<feature type="domain" description="Methyltransferase type 11" evidence="1">
    <location>
        <begin position="54"/>
        <end position="153"/>
    </location>
</feature>
<dbReference type="RefSeq" id="WP_311075977.1">
    <property type="nucleotide sequence ID" value="NZ_CP134494.1"/>
</dbReference>
<keyword evidence="2" id="KW-0808">Transferase</keyword>
<protein>
    <submittedName>
        <fullName evidence="2">Class I SAM-dependent methyltransferase</fullName>
        <ecNumber evidence="2">2.1.-.-</ecNumber>
    </submittedName>
</protein>
<dbReference type="InterPro" id="IPR029063">
    <property type="entry name" value="SAM-dependent_MTases_sf"/>
</dbReference>
<dbReference type="SUPFAM" id="SSF53335">
    <property type="entry name" value="S-adenosyl-L-methionine-dependent methyltransferases"/>
    <property type="match status" value="1"/>
</dbReference>
<name>A0ABY9VPW4_9BACI</name>
<dbReference type="InterPro" id="IPR013216">
    <property type="entry name" value="Methyltransf_11"/>
</dbReference>
<evidence type="ECO:0000259" key="1">
    <source>
        <dbReference type="Pfam" id="PF08241"/>
    </source>
</evidence>
<evidence type="ECO:0000313" key="3">
    <source>
        <dbReference type="Proteomes" id="UP001303324"/>
    </source>
</evidence>
<evidence type="ECO:0000313" key="2">
    <source>
        <dbReference type="EMBL" id="WNF24922.1"/>
    </source>
</evidence>
<dbReference type="GO" id="GO:0008168">
    <property type="term" value="F:methyltransferase activity"/>
    <property type="evidence" value="ECO:0007669"/>
    <property type="project" value="UniProtKB-KW"/>
</dbReference>
<dbReference type="Pfam" id="PF08241">
    <property type="entry name" value="Methyltransf_11"/>
    <property type="match status" value="1"/>
</dbReference>
<dbReference type="EC" id="2.1.-.-" evidence="2"/>
<gene>
    <name evidence="2" type="ORF">RH061_10735</name>
</gene>
<proteinExistence type="predicted"/>
<accession>A0ABY9VPW4</accession>
<keyword evidence="3" id="KW-1185">Reference proteome</keyword>
<dbReference type="EMBL" id="CP134494">
    <property type="protein sequence ID" value="WNF24922.1"/>
    <property type="molecule type" value="Genomic_DNA"/>
</dbReference>
<dbReference type="PANTHER" id="PTHR44742">
    <property type="match status" value="1"/>
</dbReference>
<reference evidence="2 3" key="1">
    <citation type="submission" date="2023-09" db="EMBL/GenBank/DDBJ databases">
        <title>Microbial mechanism of fulvic acid promoting antimony reduction mineralization in rice fields.</title>
        <authorList>
            <person name="Chen G."/>
            <person name="Lan J."/>
        </authorList>
    </citation>
    <scope>NUCLEOTIDE SEQUENCE [LARGE SCALE GENOMIC DNA]</scope>
    <source>
        <strain evidence="2 3">PS1</strain>
    </source>
</reference>
<dbReference type="Gene3D" id="3.40.50.150">
    <property type="entry name" value="Vaccinia Virus protein VP39"/>
    <property type="match status" value="1"/>
</dbReference>
<keyword evidence="2" id="KW-0489">Methyltransferase</keyword>
<dbReference type="PANTHER" id="PTHR44742:SF2">
    <property type="entry name" value="24-METHYLENESTEROL C-METHYLTRANSFERASE 2"/>
    <property type="match status" value="1"/>
</dbReference>
<dbReference type="GO" id="GO:0032259">
    <property type="term" value="P:methylation"/>
    <property type="evidence" value="ECO:0007669"/>
    <property type="project" value="UniProtKB-KW"/>
</dbReference>
<sequence>MGFFKTIKEFIDSHYKTPRGIIGAYIGEKMVRQHKTENNWSIELMNIQQGDRILELGCGAGYAIKLIFENHLAEEIVGLDISSTIIRSARIRNKKAINEKRVKLVQANFNKLPFPNEAFNTVFSIQTIYFWTDITTTLSEIFRVLEPKGVIILTFSDCKENETWESIRSITENQVIPSMKKAGFRDVTFVRGPDSRGYHTVAVRGKRPALGS</sequence>
<organism evidence="2 3">
    <name type="scientific">Mesobacillus jeotgali</name>
    <dbReference type="NCBI Taxonomy" id="129985"/>
    <lineage>
        <taxon>Bacteria</taxon>
        <taxon>Bacillati</taxon>
        <taxon>Bacillota</taxon>
        <taxon>Bacilli</taxon>
        <taxon>Bacillales</taxon>
        <taxon>Bacillaceae</taxon>
        <taxon>Mesobacillus</taxon>
    </lineage>
</organism>